<evidence type="ECO:0000313" key="1">
    <source>
        <dbReference type="EMBL" id="BBU69113.1"/>
    </source>
</evidence>
<dbReference type="Proteomes" id="UP000463961">
    <property type="component" value="Chromosome"/>
</dbReference>
<protein>
    <submittedName>
        <fullName evidence="1">Uncharacterized protein</fullName>
    </submittedName>
</protein>
<reference evidence="2" key="1">
    <citation type="submission" date="2020-01" db="EMBL/GenBank/DDBJ databases">
        <title>Phosphoaccumulans saitamaens gen. nov., sp. nov., a polyphosphate accumulating bacterium isolated from surface river water.</title>
        <authorList>
            <person name="Watanabe K."/>
            <person name="Suda W."/>
        </authorList>
    </citation>
    <scope>NUCLEOTIDE SEQUENCE [LARGE SCALE GENOMIC DNA]</scope>
    <source>
        <strain evidence="2">ICHIAU1</strain>
    </source>
</reference>
<dbReference type="AlphaFoldDB" id="A0A679HSP9"/>
<evidence type="ECO:0000313" key="2">
    <source>
        <dbReference type="Proteomes" id="UP000463961"/>
    </source>
</evidence>
<gene>
    <name evidence="1" type="ORF">ICHIAU1_13960</name>
</gene>
<dbReference type="EMBL" id="AP022345">
    <property type="protein sequence ID" value="BBU69113.1"/>
    <property type="molecule type" value="Genomic_DNA"/>
</dbReference>
<keyword evidence="2" id="KW-1185">Reference proteome</keyword>
<name>A0A679HSP9_9RHOO</name>
<sequence>MYNIEIMGSKSGQWTFYESMDASRDGVRSHIRLIRCSFPNFSVRAVESDSGHLLSPLDLEVMESN</sequence>
<accession>A0A679HSP9</accession>
<organism evidence="1 2">
    <name type="scientific">Fluviibacter phosphoraccumulans</name>
    <dbReference type="NCBI Taxonomy" id="1751046"/>
    <lineage>
        <taxon>Bacteria</taxon>
        <taxon>Pseudomonadati</taxon>
        <taxon>Pseudomonadota</taxon>
        <taxon>Betaproteobacteria</taxon>
        <taxon>Rhodocyclales</taxon>
        <taxon>Fluviibacteraceae</taxon>
        <taxon>Fluviibacter</taxon>
    </lineage>
</organism>
<proteinExistence type="predicted"/>